<evidence type="ECO:0000256" key="1">
    <source>
        <dbReference type="SAM" id="MobiDB-lite"/>
    </source>
</evidence>
<feature type="compositionally biased region" description="Basic residues" evidence="1">
    <location>
        <begin position="466"/>
        <end position="475"/>
    </location>
</feature>
<feature type="compositionally biased region" description="Low complexity" evidence="1">
    <location>
        <begin position="223"/>
        <end position="232"/>
    </location>
</feature>
<feature type="compositionally biased region" description="Basic and acidic residues" evidence="1">
    <location>
        <begin position="792"/>
        <end position="808"/>
    </location>
</feature>
<dbReference type="PANTHER" id="PTHR21937">
    <property type="entry name" value="CCDC66 DOMAIN-CONTAINING PROTEIN"/>
    <property type="match status" value="1"/>
</dbReference>
<feature type="region of interest" description="Disordered" evidence="1">
    <location>
        <begin position="431"/>
        <end position="529"/>
    </location>
</feature>
<evidence type="ECO:0000313" key="2">
    <source>
        <dbReference type="Proteomes" id="UP000694906"/>
    </source>
</evidence>
<dbReference type="InterPro" id="IPR031440">
    <property type="entry name" value="DUF4670"/>
</dbReference>
<dbReference type="RefSeq" id="XP_012929903.1">
    <property type="nucleotide sequence ID" value="XM_013074449.2"/>
</dbReference>
<feature type="compositionally biased region" description="Basic residues" evidence="1">
    <location>
        <begin position="809"/>
        <end position="818"/>
    </location>
</feature>
<keyword evidence="2" id="KW-1185">Reference proteome</keyword>
<feature type="compositionally biased region" description="Basic and acidic residues" evidence="1">
    <location>
        <begin position="433"/>
        <end position="448"/>
    </location>
</feature>
<dbReference type="KEGG" id="hgl:101702553"/>
<reference evidence="3 4" key="1">
    <citation type="submission" date="2025-04" db="UniProtKB">
        <authorList>
            <consortium name="RefSeq"/>
        </authorList>
    </citation>
    <scope>IDENTIFICATION</scope>
</reference>
<dbReference type="RefSeq" id="XP_021119279.1">
    <property type="nucleotide sequence ID" value="XM_021263620.1"/>
</dbReference>
<feature type="compositionally biased region" description="Basic and acidic residues" evidence="1">
    <location>
        <begin position="692"/>
        <end position="704"/>
    </location>
</feature>
<organism evidence="2 4">
    <name type="scientific">Heterocephalus glaber</name>
    <name type="common">Naked mole rat</name>
    <dbReference type="NCBI Taxonomy" id="10181"/>
    <lineage>
        <taxon>Eukaryota</taxon>
        <taxon>Metazoa</taxon>
        <taxon>Chordata</taxon>
        <taxon>Craniata</taxon>
        <taxon>Vertebrata</taxon>
        <taxon>Euteleostomi</taxon>
        <taxon>Mammalia</taxon>
        <taxon>Eutheria</taxon>
        <taxon>Euarchontoglires</taxon>
        <taxon>Glires</taxon>
        <taxon>Rodentia</taxon>
        <taxon>Hystricomorpha</taxon>
        <taxon>Bathyergidae</taxon>
        <taxon>Heterocephalus</taxon>
    </lineage>
</organism>
<name>A0AAX6TFQ6_HETGA</name>
<dbReference type="GeneID" id="101702553"/>
<proteinExistence type="predicted"/>
<protein>
    <submittedName>
        <fullName evidence="3 4">Uncharacterized protein KIAA2012 homolog isoform X1</fullName>
    </submittedName>
</protein>
<feature type="region of interest" description="Disordered" evidence="1">
    <location>
        <begin position="223"/>
        <end position="267"/>
    </location>
</feature>
<gene>
    <name evidence="3 4" type="primary">Kiaa2012</name>
</gene>
<feature type="compositionally biased region" description="Acidic residues" evidence="1">
    <location>
        <begin position="645"/>
        <end position="666"/>
    </location>
</feature>
<evidence type="ECO:0000313" key="3">
    <source>
        <dbReference type="RefSeq" id="XP_012929903.1"/>
    </source>
</evidence>
<feature type="region of interest" description="Disordered" evidence="1">
    <location>
        <begin position="876"/>
        <end position="1037"/>
    </location>
</feature>
<dbReference type="CTD" id="100652824"/>
<feature type="region of interest" description="Disordered" evidence="1">
    <location>
        <begin position="644"/>
        <end position="864"/>
    </location>
</feature>
<accession>A0AAX6TFQ6</accession>
<dbReference type="AlphaFoldDB" id="A0AAX6TFQ6"/>
<dbReference type="Proteomes" id="UP000694906">
    <property type="component" value="Unplaced"/>
</dbReference>
<evidence type="ECO:0000313" key="4">
    <source>
        <dbReference type="RefSeq" id="XP_021119279.1"/>
    </source>
</evidence>
<feature type="compositionally biased region" description="Polar residues" evidence="1">
    <location>
        <begin position="246"/>
        <end position="258"/>
    </location>
</feature>
<feature type="compositionally biased region" description="Basic and acidic residues" evidence="1">
    <location>
        <begin position="1000"/>
        <end position="1037"/>
    </location>
</feature>
<feature type="compositionally biased region" description="Basic and acidic residues" evidence="1">
    <location>
        <begin position="909"/>
        <end position="991"/>
    </location>
</feature>
<dbReference type="PANTHER" id="PTHR21937:SF5">
    <property type="entry name" value="GENE 973-RELATED"/>
    <property type="match status" value="1"/>
</dbReference>
<feature type="compositionally biased region" description="Low complexity" evidence="1">
    <location>
        <begin position="515"/>
        <end position="528"/>
    </location>
</feature>
<sequence>MFTLSLLSRGHGKLVQNKQKLEVYFEPEDYLNWKSPEDYVLVSKPQEEDSTNQHSWSLFLPKTFSTRKGALILYSEGLAIPAWTPGERRKGPYRPLGHKKKLDLELHTLQDLKEAILAYGRKQRQQDSTWQPYLYFRSQAESQAQRQIQPGYSAKRYLRGFLRTWPPDATYRLQRAGYIKDSVLLHDAQSNVPKNLRLQQDLSGAPPKYHLLPVFPPFWFQQGKSFGQGQQGPDEGEAGAVGDMDQGTTAKSHGSQETPLLPLRKQPWQEDGNWVEDTSIESHLPVHASEESHNEKTQQTSRKALRCAHIGPSWLLGDKSNIIPYGGAFPSRKTDLSNKQGTEKLYKARGSHLLQEPPAERCLFPSVVSVTASEHNTPGEAKEKKAPKALKFPPILEQLPRVLDPLRSQFKANEPPTELFIIPMEIHFHTPHPPKEKACRRGAPHPESEPEAEVARPLWGPPLKHTSSKRPRAIRVRLPVHLSRQTPSPPDENALSEDTAPPLGLLPPITGRKGLGSQESLGSLGTSGCSQVPTSPWNVQAPPAGQVYESVRSSITYGEEGSGIQHLLKANTESGTDLHMNLYESSPLTQTTGKQGSLQPLETAAQKTGEPQSCINKELMCSNRNEFSTSKLHIDMTPFLKESGEELDSQEEPEETSGENDEDSSQDPEPRSVILKPLSAPLGKHIQILEADTVKNMDGDDRAHGFHTVLPGPASESPENLGVVDVSSLPRAKKEKTESRLLNQHAPASIHPERELIDKTKRKKKTKTDKTTTPTRQREGRVPGEAETAGGKSKDSKAEKKSEPIPKRRDPRSKRKRTQKEVNVEMAAGLSGPDITSSKETEGASTGGSLPEHPSAEDPWPPAMYNAQDIHLSIDARSSPIQTTVVTGSIEAEEERCRAAPSQALLTQREQEKEARDRLRAQRAEMRLLEVERKRREQEEQRRLQQEQQERAKKMREELELEQQRRSEEIRLRKQRLEEEREQQEESERKQHLQWQAAQERARQQQEELRRTLQERQRKKQQEEAEKAEAEKQRQKELEMQLAEEHKRLMEMAEEERLEYQRQKQEAEKKALLEAEERRQKEEATAKLALEEAMKQAQEQARQKAALEKHLRFHQELRKEASGLQWTQSISRPWVYSYFQFLRMPRL</sequence>
<dbReference type="Pfam" id="PF15709">
    <property type="entry name" value="DUF4670"/>
    <property type="match status" value="1"/>
</dbReference>